<dbReference type="Proteomes" id="UP000001471">
    <property type="component" value="Unassembled WGS sequence"/>
</dbReference>
<dbReference type="HOGENOM" id="CLU_3015282_0_0_1"/>
<evidence type="ECO:0000313" key="2">
    <source>
        <dbReference type="Proteomes" id="UP000001471"/>
    </source>
</evidence>
<dbReference type="AlphaFoldDB" id="B2W5V4"/>
<protein>
    <submittedName>
        <fullName evidence="1">Uncharacterized protein</fullName>
    </submittedName>
</protein>
<dbReference type="EMBL" id="DS231619">
    <property type="protein sequence ID" value="EDU49032.1"/>
    <property type="molecule type" value="Genomic_DNA"/>
</dbReference>
<reference evidence="2" key="1">
    <citation type="journal article" date="2013" name="G3 (Bethesda)">
        <title>Comparative genomics of a plant-pathogenic fungus, Pyrenophora tritici-repentis, reveals transduplication and the impact of repeat elements on pathogenicity and population divergence.</title>
        <authorList>
            <person name="Manning V.A."/>
            <person name="Pandelova I."/>
            <person name="Dhillon B."/>
            <person name="Wilhelm L.J."/>
            <person name="Goodwin S.B."/>
            <person name="Berlin A.M."/>
            <person name="Figueroa M."/>
            <person name="Freitag M."/>
            <person name="Hane J.K."/>
            <person name="Henrissat B."/>
            <person name="Holman W.H."/>
            <person name="Kodira C.D."/>
            <person name="Martin J."/>
            <person name="Oliver R.P."/>
            <person name="Robbertse B."/>
            <person name="Schackwitz W."/>
            <person name="Schwartz D.C."/>
            <person name="Spatafora J.W."/>
            <person name="Turgeon B.G."/>
            <person name="Yandava C."/>
            <person name="Young S."/>
            <person name="Zhou S."/>
            <person name="Zeng Q."/>
            <person name="Grigoriev I.V."/>
            <person name="Ma L.-J."/>
            <person name="Ciuffetti L.M."/>
        </authorList>
    </citation>
    <scope>NUCLEOTIDE SEQUENCE [LARGE SCALE GENOMIC DNA]</scope>
    <source>
        <strain evidence="2">Pt-1C-BFP</strain>
    </source>
</reference>
<sequence length="56" mass="6489">MRHAALRRPSVEDWYQVPLKQQPQRQRAVTGPSVRMPVEIVKPPRAALPRRAMAME</sequence>
<name>B2W5V4_PYRTR</name>
<accession>B2W5V4</accession>
<gene>
    <name evidence="1" type="ORF">PTRG_06112</name>
</gene>
<evidence type="ECO:0000313" key="1">
    <source>
        <dbReference type="EMBL" id="EDU49032.1"/>
    </source>
</evidence>
<dbReference type="InParanoid" id="B2W5V4"/>
<organism evidence="1 2">
    <name type="scientific">Pyrenophora tritici-repentis (strain Pt-1C-BFP)</name>
    <name type="common">Wheat tan spot fungus</name>
    <name type="synonym">Drechslera tritici-repentis</name>
    <dbReference type="NCBI Taxonomy" id="426418"/>
    <lineage>
        <taxon>Eukaryota</taxon>
        <taxon>Fungi</taxon>
        <taxon>Dikarya</taxon>
        <taxon>Ascomycota</taxon>
        <taxon>Pezizomycotina</taxon>
        <taxon>Dothideomycetes</taxon>
        <taxon>Pleosporomycetidae</taxon>
        <taxon>Pleosporales</taxon>
        <taxon>Pleosporineae</taxon>
        <taxon>Pleosporaceae</taxon>
        <taxon>Pyrenophora</taxon>
    </lineage>
</organism>
<proteinExistence type="predicted"/>